<accession>A0ABY9CNF7</accession>
<evidence type="ECO:0000313" key="3">
    <source>
        <dbReference type="Proteomes" id="UP001227230"/>
    </source>
</evidence>
<dbReference type="Gene3D" id="3.30.465.10">
    <property type="match status" value="1"/>
</dbReference>
<proteinExistence type="predicted"/>
<evidence type="ECO:0000313" key="2">
    <source>
        <dbReference type="EMBL" id="WJZ97017.1"/>
    </source>
</evidence>
<dbReference type="EMBL" id="CP126657">
    <property type="protein sequence ID" value="WJZ97017.1"/>
    <property type="molecule type" value="Genomic_DNA"/>
</dbReference>
<name>A0ABY9CNF7_VITVI</name>
<dbReference type="PANTHER" id="PTHR32448">
    <property type="entry name" value="OS08G0158400 PROTEIN"/>
    <property type="match status" value="1"/>
</dbReference>
<dbReference type="Proteomes" id="UP001227230">
    <property type="component" value="Chromosome 10"/>
</dbReference>
<sequence length="149" mass="16338">MAWRSKFEVVAMTMRVCLMYPMPHSSSLICSIFQSISVDLEDESAWVQAGATIGEIYYRIAEKSKTHNYSGFPAGVCLTVGAGGHFSGGGYGMLLRKFGLATDNVIDAHLIDDLTLMVEFLTENPWGRICFGPLEEVVTLALESLLHGK</sequence>
<dbReference type="InterPro" id="IPR016169">
    <property type="entry name" value="FAD-bd_PCMH_sub2"/>
</dbReference>
<reference evidence="2 3" key="1">
    <citation type="journal article" date="2023" name="Hortic Res">
        <title>The complete reference genome for grapevine (Vitis vinifera L.) genetics and breeding.</title>
        <authorList>
            <person name="Shi X."/>
            <person name="Cao S."/>
            <person name="Wang X."/>
            <person name="Huang S."/>
            <person name="Wang Y."/>
            <person name="Liu Z."/>
            <person name="Liu W."/>
            <person name="Leng X."/>
            <person name="Peng Y."/>
            <person name="Wang N."/>
            <person name="Wang Y."/>
            <person name="Ma Z."/>
            <person name="Xu X."/>
            <person name="Zhang F."/>
            <person name="Xue H."/>
            <person name="Zhong H."/>
            <person name="Wang Y."/>
            <person name="Zhang K."/>
            <person name="Velt A."/>
            <person name="Avia K."/>
            <person name="Holtgrawe D."/>
            <person name="Grimplet J."/>
            <person name="Matus J.T."/>
            <person name="Ware D."/>
            <person name="Wu X."/>
            <person name="Wang H."/>
            <person name="Liu C."/>
            <person name="Fang Y."/>
            <person name="Rustenholz C."/>
            <person name="Cheng Z."/>
            <person name="Xiao H."/>
            <person name="Zhou Y."/>
        </authorList>
    </citation>
    <scope>NUCLEOTIDE SEQUENCE [LARGE SCALE GENOMIC DNA]</scope>
    <source>
        <strain evidence="3">cv. Pinot noir / PN40024</strain>
        <tissue evidence="2">Leaf</tissue>
    </source>
</reference>
<protein>
    <recommendedName>
        <fullName evidence="1">FAD linked oxidase N-terminal domain-containing protein</fullName>
    </recommendedName>
</protein>
<gene>
    <name evidence="2" type="ORF">VitviT2T_015652</name>
</gene>
<dbReference type="InterPro" id="IPR006094">
    <property type="entry name" value="Oxid_FAD_bind_N"/>
</dbReference>
<organism evidence="2 3">
    <name type="scientific">Vitis vinifera</name>
    <name type="common">Grape</name>
    <dbReference type="NCBI Taxonomy" id="29760"/>
    <lineage>
        <taxon>Eukaryota</taxon>
        <taxon>Viridiplantae</taxon>
        <taxon>Streptophyta</taxon>
        <taxon>Embryophyta</taxon>
        <taxon>Tracheophyta</taxon>
        <taxon>Spermatophyta</taxon>
        <taxon>Magnoliopsida</taxon>
        <taxon>eudicotyledons</taxon>
        <taxon>Gunneridae</taxon>
        <taxon>Pentapetalae</taxon>
        <taxon>rosids</taxon>
        <taxon>Vitales</taxon>
        <taxon>Vitaceae</taxon>
        <taxon>Viteae</taxon>
        <taxon>Vitis</taxon>
    </lineage>
</organism>
<dbReference type="InterPro" id="IPR036318">
    <property type="entry name" value="FAD-bd_PCMH-like_sf"/>
</dbReference>
<evidence type="ECO:0000259" key="1">
    <source>
        <dbReference type="Pfam" id="PF01565"/>
    </source>
</evidence>
<dbReference type="Pfam" id="PF01565">
    <property type="entry name" value="FAD_binding_4"/>
    <property type="match status" value="1"/>
</dbReference>
<feature type="domain" description="FAD linked oxidase N-terminal" evidence="1">
    <location>
        <begin position="35"/>
        <end position="112"/>
    </location>
</feature>
<dbReference type="SUPFAM" id="SSF56176">
    <property type="entry name" value="FAD-binding/transporter-associated domain-like"/>
    <property type="match status" value="1"/>
</dbReference>
<keyword evidence="3" id="KW-1185">Reference proteome</keyword>